<gene>
    <name evidence="2" type="ORF">EGH82_13000</name>
</gene>
<dbReference type="RefSeq" id="WP_123782405.1">
    <property type="nucleotide sequence ID" value="NZ_RKIK01000036.1"/>
</dbReference>
<proteinExistence type="predicted"/>
<reference evidence="2 3" key="1">
    <citation type="submission" date="2018-11" db="EMBL/GenBank/DDBJ databases">
        <title>Vibrio ponticus strain CAIM 1751 pathogenic for the snapper Lutjanus guttatus.</title>
        <authorList>
            <person name="Soto-Rodriguez S."/>
            <person name="Lozano-Olvera R."/>
            <person name="Gomez-Gil B."/>
        </authorList>
    </citation>
    <scope>NUCLEOTIDE SEQUENCE [LARGE SCALE GENOMIC DNA]</scope>
    <source>
        <strain evidence="2 3">CAIM 1751</strain>
    </source>
</reference>
<evidence type="ECO:0000256" key="1">
    <source>
        <dbReference type="SAM" id="SignalP"/>
    </source>
</evidence>
<dbReference type="Proteomes" id="UP000278792">
    <property type="component" value="Unassembled WGS sequence"/>
</dbReference>
<name>A0A3N3DYN4_9VIBR</name>
<comment type="caution">
    <text evidence="2">The sequence shown here is derived from an EMBL/GenBank/DDBJ whole genome shotgun (WGS) entry which is preliminary data.</text>
</comment>
<accession>A0A3N3DYN4</accession>
<dbReference type="EMBL" id="RKIK01000036">
    <property type="protein sequence ID" value="ROV59625.1"/>
    <property type="molecule type" value="Genomic_DNA"/>
</dbReference>
<evidence type="ECO:0000313" key="2">
    <source>
        <dbReference type="EMBL" id="ROV59625.1"/>
    </source>
</evidence>
<dbReference type="AlphaFoldDB" id="A0A3N3DYN4"/>
<protein>
    <recommendedName>
        <fullName evidence="4">DUF2946 domain-containing protein</fullName>
    </recommendedName>
</protein>
<keyword evidence="1" id="KW-0732">Signal</keyword>
<evidence type="ECO:0008006" key="4">
    <source>
        <dbReference type="Google" id="ProtNLM"/>
    </source>
</evidence>
<feature type="signal peptide" evidence="1">
    <location>
        <begin position="1"/>
        <end position="25"/>
    </location>
</feature>
<sequence length="134" mass="14557">MHATSLRTIWLVLLTSMTLVASSMASSKTLMPIQMLQMSQSTSNHCDADMMPNMDMATMSHHLADGQQSSIDMDCSNGNAIQHECCDTTCVTVFATLADDLASFTPSFDIQTYPIVPTRDTVAITSSLYRPPSA</sequence>
<evidence type="ECO:0000313" key="3">
    <source>
        <dbReference type="Proteomes" id="UP000278792"/>
    </source>
</evidence>
<feature type="chain" id="PRO_5018104113" description="DUF2946 domain-containing protein" evidence="1">
    <location>
        <begin position="26"/>
        <end position="134"/>
    </location>
</feature>
<organism evidence="2 3">
    <name type="scientific">Vibrio ponticus</name>
    <dbReference type="NCBI Taxonomy" id="265668"/>
    <lineage>
        <taxon>Bacteria</taxon>
        <taxon>Pseudomonadati</taxon>
        <taxon>Pseudomonadota</taxon>
        <taxon>Gammaproteobacteria</taxon>
        <taxon>Vibrionales</taxon>
        <taxon>Vibrionaceae</taxon>
        <taxon>Vibrio</taxon>
    </lineage>
</organism>